<dbReference type="Proteomes" id="UP000005824">
    <property type="component" value="Unassembled WGS sequence"/>
</dbReference>
<accession>B4D953</accession>
<dbReference type="SUPFAM" id="SSF54001">
    <property type="entry name" value="Cysteine proteinases"/>
    <property type="match status" value="1"/>
</dbReference>
<comment type="caution">
    <text evidence="2">The sequence shown here is derived from an EMBL/GenBank/DDBJ whole genome shotgun (WGS) entry which is preliminary data.</text>
</comment>
<evidence type="ECO:0000259" key="1">
    <source>
        <dbReference type="SMART" id="SM00460"/>
    </source>
</evidence>
<gene>
    <name evidence="2" type="ORF">CfE428DRAFT_5443</name>
</gene>
<keyword evidence="3" id="KW-1185">Reference proteome</keyword>
<organism evidence="2 3">
    <name type="scientific">Chthoniobacter flavus Ellin428</name>
    <dbReference type="NCBI Taxonomy" id="497964"/>
    <lineage>
        <taxon>Bacteria</taxon>
        <taxon>Pseudomonadati</taxon>
        <taxon>Verrucomicrobiota</taxon>
        <taxon>Spartobacteria</taxon>
        <taxon>Chthoniobacterales</taxon>
        <taxon>Chthoniobacteraceae</taxon>
        <taxon>Chthoniobacter</taxon>
    </lineage>
</organism>
<name>B4D953_9BACT</name>
<sequence>MEFEITHVTHYKYGHPAAEAYGEARLTPLTLPSQTVLSHRLVIDPDVPVSGYTDHFGNHVHFFSLPFRHKTLYVSNQAVVRTHPVPLPTASLELPVQEARQILGSVMTDIFDYLQMTPAVQPTRESVQWAKKYLPSRAPLGESLQRLNEAIHAEFKYNPGATENSTPLATIWKNKEGVCQDFAHVGLSILRTAGLPARYVCGYIETDPVRAPDGTARRMTGAVATHAWIEVLVPGMTWVAIDPTNRQWINERYVAVSFGRDQRDATPLRGTFKGSGGQNMKVRVMMKRRGAKMEKARI</sequence>
<dbReference type="InterPro" id="IPR002931">
    <property type="entry name" value="Transglutaminase-like"/>
</dbReference>
<feature type="domain" description="Transglutaminase-like" evidence="1">
    <location>
        <begin position="171"/>
        <end position="245"/>
    </location>
</feature>
<dbReference type="PANTHER" id="PTHR33490">
    <property type="entry name" value="BLR5614 PROTEIN-RELATED"/>
    <property type="match status" value="1"/>
</dbReference>
<dbReference type="SMART" id="SM00460">
    <property type="entry name" value="TGc"/>
    <property type="match status" value="1"/>
</dbReference>
<dbReference type="Pfam" id="PF08379">
    <property type="entry name" value="Bact_transglu_N"/>
    <property type="match status" value="1"/>
</dbReference>
<evidence type="ECO:0000313" key="3">
    <source>
        <dbReference type="Proteomes" id="UP000005824"/>
    </source>
</evidence>
<dbReference type="STRING" id="497964.CfE428DRAFT_5443"/>
<dbReference type="InParanoid" id="B4D953"/>
<dbReference type="PANTHER" id="PTHR33490:SF7">
    <property type="entry name" value="BLR2979 PROTEIN"/>
    <property type="match status" value="1"/>
</dbReference>
<dbReference type="InterPro" id="IPR038765">
    <property type="entry name" value="Papain-like_cys_pep_sf"/>
</dbReference>
<evidence type="ECO:0000313" key="2">
    <source>
        <dbReference type="EMBL" id="EDY17098.1"/>
    </source>
</evidence>
<proteinExistence type="predicted"/>
<dbReference type="InterPro" id="IPR013589">
    <property type="entry name" value="Bac_transglu_N"/>
</dbReference>
<dbReference type="Gene3D" id="3.10.620.30">
    <property type="match status" value="1"/>
</dbReference>
<dbReference type="eggNOG" id="COG1305">
    <property type="taxonomic scope" value="Bacteria"/>
</dbReference>
<protein>
    <submittedName>
        <fullName evidence="2">Transglutaminase domain protein</fullName>
    </submittedName>
</protein>
<dbReference type="EMBL" id="ABVL01000024">
    <property type="protein sequence ID" value="EDY17098.1"/>
    <property type="molecule type" value="Genomic_DNA"/>
</dbReference>
<dbReference type="RefSeq" id="WP_006982764.1">
    <property type="nucleotide sequence ID" value="NZ_ABVL01000024.1"/>
</dbReference>
<dbReference type="AlphaFoldDB" id="B4D953"/>
<dbReference type="Pfam" id="PF01841">
    <property type="entry name" value="Transglut_core"/>
    <property type="match status" value="1"/>
</dbReference>
<reference evidence="2 3" key="1">
    <citation type="journal article" date="2011" name="J. Bacteriol.">
        <title>Genome sequence of Chthoniobacter flavus Ellin428, an aerobic heterotrophic soil bacterium.</title>
        <authorList>
            <person name="Kant R."/>
            <person name="van Passel M.W."/>
            <person name="Palva A."/>
            <person name="Lucas S."/>
            <person name="Lapidus A."/>
            <person name="Glavina Del Rio T."/>
            <person name="Dalin E."/>
            <person name="Tice H."/>
            <person name="Bruce D."/>
            <person name="Goodwin L."/>
            <person name="Pitluck S."/>
            <person name="Larimer F.W."/>
            <person name="Land M.L."/>
            <person name="Hauser L."/>
            <person name="Sangwan P."/>
            <person name="de Vos W.M."/>
            <person name="Janssen P.H."/>
            <person name="Smidt H."/>
        </authorList>
    </citation>
    <scope>NUCLEOTIDE SEQUENCE [LARGE SCALE GENOMIC DNA]</scope>
    <source>
        <strain evidence="2 3">Ellin428</strain>
    </source>
</reference>